<name>A0A9Q0AIY9_9PEZI</name>
<dbReference type="InterPro" id="IPR013734">
    <property type="entry name" value="TF_Nrm1/Whi5"/>
</dbReference>
<evidence type="ECO:0000256" key="5">
    <source>
        <dbReference type="ARBA" id="ARBA00022491"/>
    </source>
</evidence>
<evidence type="ECO:0000256" key="8">
    <source>
        <dbReference type="ARBA" id="ARBA00023242"/>
    </source>
</evidence>
<protein>
    <recommendedName>
        <fullName evidence="12">Cyclin-dependent kinase</fullName>
    </recommendedName>
</protein>
<evidence type="ECO:0000256" key="2">
    <source>
        <dbReference type="ARBA" id="ARBA00004496"/>
    </source>
</evidence>
<dbReference type="Proteomes" id="UP000829685">
    <property type="component" value="Unassembled WGS sequence"/>
</dbReference>
<evidence type="ECO:0000256" key="3">
    <source>
        <dbReference type="ARBA" id="ARBA00006922"/>
    </source>
</evidence>
<keyword evidence="5" id="KW-0678">Repressor</keyword>
<feature type="compositionally biased region" description="Basic and acidic residues" evidence="9">
    <location>
        <begin position="68"/>
        <end position="81"/>
    </location>
</feature>
<evidence type="ECO:0000256" key="4">
    <source>
        <dbReference type="ARBA" id="ARBA00022490"/>
    </source>
</evidence>
<dbReference type="AlphaFoldDB" id="A0A9Q0AIY9"/>
<evidence type="ECO:0000313" key="10">
    <source>
        <dbReference type="EMBL" id="KAI1861002.1"/>
    </source>
</evidence>
<comment type="similarity">
    <text evidence="3">Belongs to the WHI5/NRM1 family.</text>
</comment>
<dbReference type="GO" id="GO:0005634">
    <property type="term" value="C:nucleus"/>
    <property type="evidence" value="ECO:0007669"/>
    <property type="project" value="UniProtKB-SubCell"/>
</dbReference>
<reference evidence="10" key="1">
    <citation type="submission" date="2021-03" db="EMBL/GenBank/DDBJ databases">
        <title>Revisited historic fungal species revealed as producer of novel bioactive compounds through whole genome sequencing and comparative genomics.</title>
        <authorList>
            <person name="Vignolle G.A."/>
            <person name="Hochenegger N."/>
            <person name="Mach R.L."/>
            <person name="Mach-Aigner A.R."/>
            <person name="Javad Rahimi M."/>
            <person name="Salim K.A."/>
            <person name="Chan C.M."/>
            <person name="Lim L.B.L."/>
            <person name="Cai F."/>
            <person name="Druzhinina I.S."/>
            <person name="U'Ren J.M."/>
            <person name="Derntl C."/>
        </authorList>
    </citation>
    <scope>NUCLEOTIDE SEQUENCE</scope>
    <source>
        <strain evidence="10">TUCIM 5799</strain>
    </source>
</reference>
<evidence type="ECO:0000256" key="1">
    <source>
        <dbReference type="ARBA" id="ARBA00004123"/>
    </source>
</evidence>
<keyword evidence="8" id="KW-0539">Nucleus</keyword>
<keyword evidence="6" id="KW-0805">Transcription regulation</keyword>
<feature type="compositionally biased region" description="Basic residues" evidence="9">
    <location>
        <begin position="1"/>
        <end position="10"/>
    </location>
</feature>
<proteinExistence type="inferred from homology"/>
<comment type="subcellular location">
    <subcellularLocation>
        <location evidence="2">Cytoplasm</location>
    </subcellularLocation>
    <subcellularLocation>
        <location evidence="1">Nucleus</location>
    </subcellularLocation>
</comment>
<evidence type="ECO:0000256" key="6">
    <source>
        <dbReference type="ARBA" id="ARBA00023015"/>
    </source>
</evidence>
<feature type="compositionally biased region" description="Basic and acidic residues" evidence="9">
    <location>
        <begin position="147"/>
        <end position="158"/>
    </location>
</feature>
<dbReference type="GO" id="GO:0005737">
    <property type="term" value="C:cytoplasm"/>
    <property type="evidence" value="ECO:0007669"/>
    <property type="project" value="UniProtKB-SubCell"/>
</dbReference>
<keyword evidence="4" id="KW-0963">Cytoplasm</keyword>
<gene>
    <name evidence="10" type="ORF">JX265_009621</name>
</gene>
<evidence type="ECO:0008006" key="12">
    <source>
        <dbReference type="Google" id="ProtNLM"/>
    </source>
</evidence>
<comment type="caution">
    <text evidence="10">The sequence shown here is derived from an EMBL/GenBank/DDBJ whole genome shotgun (WGS) entry which is preliminary data.</text>
</comment>
<dbReference type="Pfam" id="PF08528">
    <property type="entry name" value="Whi5"/>
    <property type="match status" value="1"/>
</dbReference>
<dbReference type="OrthoDB" id="5345625at2759"/>
<feature type="compositionally biased region" description="Basic and acidic residues" evidence="9">
    <location>
        <begin position="34"/>
        <end position="46"/>
    </location>
</feature>
<feature type="region of interest" description="Disordered" evidence="9">
    <location>
        <begin position="1"/>
        <end position="127"/>
    </location>
</feature>
<keyword evidence="7" id="KW-0804">Transcription</keyword>
<feature type="compositionally biased region" description="Polar residues" evidence="9">
    <location>
        <begin position="82"/>
        <end position="101"/>
    </location>
</feature>
<organism evidence="10 11">
    <name type="scientific">Neoarthrinium moseri</name>
    <dbReference type="NCBI Taxonomy" id="1658444"/>
    <lineage>
        <taxon>Eukaryota</taxon>
        <taxon>Fungi</taxon>
        <taxon>Dikarya</taxon>
        <taxon>Ascomycota</taxon>
        <taxon>Pezizomycotina</taxon>
        <taxon>Sordariomycetes</taxon>
        <taxon>Xylariomycetidae</taxon>
        <taxon>Amphisphaeriales</taxon>
        <taxon>Apiosporaceae</taxon>
        <taxon>Neoarthrinium</taxon>
    </lineage>
</organism>
<feature type="region of interest" description="Disordered" evidence="9">
    <location>
        <begin position="139"/>
        <end position="257"/>
    </location>
</feature>
<feature type="compositionally biased region" description="Polar residues" evidence="9">
    <location>
        <begin position="16"/>
        <end position="27"/>
    </location>
</feature>
<dbReference type="EMBL" id="JAFIMR010000030">
    <property type="protein sequence ID" value="KAI1861002.1"/>
    <property type="molecule type" value="Genomic_DNA"/>
</dbReference>
<sequence length="257" mass="27580">MEASPTKRRALATLDINANSPAASNKIAQLKAPRPRDAPGIKRSVDVADEPAPKRACTPASRCGSAKPNDDTPAHDRRDSASPETSSIFDNSVVDTSQATCITEVDAEAVASPPRLPRRPTLTRDEARQKAEILRLRLGLAGYKLRTGQEDVPLERLRVRQLPGERSQPRRGAARPAPQSRPAERLQAAPTGTVPMAHARPSSHAHPSPEKNLLPRLPPAAFNTPTRSRFDSDETLTSSAIKGGAAKGLLSLSRGMK</sequence>
<keyword evidence="11" id="KW-1185">Reference proteome</keyword>
<accession>A0A9Q0AIY9</accession>
<evidence type="ECO:0000313" key="11">
    <source>
        <dbReference type="Proteomes" id="UP000829685"/>
    </source>
</evidence>
<evidence type="ECO:0000256" key="9">
    <source>
        <dbReference type="SAM" id="MobiDB-lite"/>
    </source>
</evidence>
<evidence type="ECO:0000256" key="7">
    <source>
        <dbReference type="ARBA" id="ARBA00023163"/>
    </source>
</evidence>